<proteinExistence type="predicted"/>
<protein>
    <submittedName>
        <fullName evidence="2">Uncharacterized protein</fullName>
    </submittedName>
</protein>
<evidence type="ECO:0000313" key="2">
    <source>
        <dbReference type="EMBL" id="KKM84422.1"/>
    </source>
</evidence>
<name>A0A0F9NT13_9ZZZZ</name>
<dbReference type="EMBL" id="LAZR01007570">
    <property type="protein sequence ID" value="KKM84422.1"/>
    <property type="molecule type" value="Genomic_DNA"/>
</dbReference>
<sequence length="400" mass="43336">MTVESLLIPDLAGEQILDMEGGGGSFDASTQRTTDPNILPQPYASPADFDAQYPTPLDPTEIIAMCEEITMWQALEEDHTALKQHTWRELNELAFTSGSAYISFADGECPEEYSHDGDNTTVTLKNIGAKKSLTISDIMHSAAVAAAGWHGINRLVGGIPTGEGMPGGSDTGTFQQEYVADVKEKEMRLAMTLVLNGWDRLLVLGNSNGNSLEFDGVEKWFELQCTGEHTNDNSASGTFSATAYDRFLSESCAKPTTIFGTPQATQEMLSAYFQLGFQGSQVINYDSGERIVPGFNFAGFVNTGVGRMAVIADNNFTRANIGGGNFQSRLYSLRMNHNGVPLVYKLTQIPLAMKDLVPGCTAISFEVWAKTSLIIKHCCAHGVYVSQFTGRIVTTCPTIG</sequence>
<feature type="compositionally biased region" description="Polar residues" evidence="1">
    <location>
        <begin position="27"/>
        <end position="36"/>
    </location>
</feature>
<accession>A0A0F9NT13</accession>
<reference evidence="2" key="1">
    <citation type="journal article" date="2015" name="Nature">
        <title>Complex archaea that bridge the gap between prokaryotes and eukaryotes.</title>
        <authorList>
            <person name="Spang A."/>
            <person name="Saw J.H."/>
            <person name="Jorgensen S.L."/>
            <person name="Zaremba-Niedzwiedzka K."/>
            <person name="Martijn J."/>
            <person name="Lind A.E."/>
            <person name="van Eijk R."/>
            <person name="Schleper C."/>
            <person name="Guy L."/>
            <person name="Ettema T.J."/>
        </authorList>
    </citation>
    <scope>NUCLEOTIDE SEQUENCE</scope>
</reference>
<organism evidence="2">
    <name type="scientific">marine sediment metagenome</name>
    <dbReference type="NCBI Taxonomy" id="412755"/>
    <lineage>
        <taxon>unclassified sequences</taxon>
        <taxon>metagenomes</taxon>
        <taxon>ecological metagenomes</taxon>
    </lineage>
</organism>
<dbReference type="AlphaFoldDB" id="A0A0F9NT13"/>
<feature type="region of interest" description="Disordered" evidence="1">
    <location>
        <begin position="18"/>
        <end position="46"/>
    </location>
</feature>
<comment type="caution">
    <text evidence="2">The sequence shown here is derived from an EMBL/GenBank/DDBJ whole genome shotgun (WGS) entry which is preliminary data.</text>
</comment>
<evidence type="ECO:0000256" key="1">
    <source>
        <dbReference type="SAM" id="MobiDB-lite"/>
    </source>
</evidence>
<gene>
    <name evidence="2" type="ORF">LCGC14_1299340</name>
</gene>